<comment type="caution">
    <text evidence="1">The sequence shown here is derived from an EMBL/GenBank/DDBJ whole genome shotgun (WGS) entry which is preliminary data.</text>
</comment>
<dbReference type="Proteomes" id="UP001155241">
    <property type="component" value="Unassembled WGS sequence"/>
</dbReference>
<evidence type="ECO:0000313" key="2">
    <source>
        <dbReference type="Proteomes" id="UP001155241"/>
    </source>
</evidence>
<dbReference type="EMBL" id="JAMXLR010000036">
    <property type="protein sequence ID" value="MCO6044188.1"/>
    <property type="molecule type" value="Genomic_DNA"/>
</dbReference>
<protein>
    <submittedName>
        <fullName evidence="1">Uncharacterized protein</fullName>
    </submittedName>
</protein>
<name>A0A9X2JH27_9BACT</name>
<organism evidence="1 2">
    <name type="scientific">Aeoliella straminimaris</name>
    <dbReference type="NCBI Taxonomy" id="2954799"/>
    <lineage>
        <taxon>Bacteria</taxon>
        <taxon>Pseudomonadati</taxon>
        <taxon>Planctomycetota</taxon>
        <taxon>Planctomycetia</taxon>
        <taxon>Pirellulales</taxon>
        <taxon>Lacipirellulaceae</taxon>
        <taxon>Aeoliella</taxon>
    </lineage>
</organism>
<evidence type="ECO:0000313" key="1">
    <source>
        <dbReference type="EMBL" id="MCO6044188.1"/>
    </source>
</evidence>
<accession>A0A9X2JH27</accession>
<dbReference type="AlphaFoldDB" id="A0A9X2JH27"/>
<dbReference type="RefSeq" id="WP_252852293.1">
    <property type="nucleotide sequence ID" value="NZ_JAMXLR010000036.1"/>
</dbReference>
<proteinExistence type="predicted"/>
<reference evidence="1" key="1">
    <citation type="submission" date="2022-06" db="EMBL/GenBank/DDBJ databases">
        <title>Aeoliella straminimaris, a novel planctomycete from sediments.</title>
        <authorList>
            <person name="Vitorino I.R."/>
            <person name="Lage O.M."/>
        </authorList>
    </citation>
    <scope>NUCLEOTIDE SEQUENCE</scope>
    <source>
        <strain evidence="1">ICT_H6.2</strain>
    </source>
</reference>
<gene>
    <name evidence="1" type="ORF">NG895_09740</name>
</gene>
<sequence length="501" mass="55083">MNSSNLAELERLVSELYDDGLSDADMARLEQLLLDNPELQDRYCSLVDTHVALRVAGTSTVESDEPRTTLPAGVPAAHDRVARRPSLPGRLDRFQVKSWHAAAVAAALLVAVFSWNQWTNPQRPSGLDHAPPPHTNFWQSGVNSLPTITHVTWEGPSFTPDSDYWQPVSAVSGGAISLQQTQGEAADGYLFSLQPGMSVELVASCDATGQNSLSITEITYNTKPSTKKLTFHNKGDNDRPKPLHANPHAKNRRYGVLGRWSEVNTTDRPRYFLLTGVHKLVDLYPDDQWRVSEMGVLMETNSVIHVGWDDSGPAPPEPGKAYEQDQDYDDLAAYLFFAPLDEDVPIGTDNFEVLSRHQVSDLTIPTEGANGLDFELPSNGIAVVKAITDCKDPNALALVDTATGEILWAAASDEPGRSYLGTTAIRNTSKQTKRLRLVGMNIPRTDPTKWIPSTIQISYSQPNFFILGFEDAIKDDDFNDIRATLLIESPSSKQTATTSNQ</sequence>
<keyword evidence="2" id="KW-1185">Reference proteome</keyword>